<sequence length="1090" mass="124232">MPNVRFRSSSSNMQGKEAKLPLSWTYDSSEVVDGLARITLSQNQQDVLGCRIMEEVFLEYPWAYVPRQGVVALLRDDDSQLLAFKEDIDKYEGDCFLVGYASAELVSSEFVICLTEAAKRAIEKRNKEVKRRLDNHVRGMFHKTPKPWVSGGSEIEVAEHVVRRQRPLFEVEISVPSVLLGNNRELTDRKSIDAEDTGMEIVPKHERFELVPMSRLTTAVQTNLPGRETGVQTHYGFPKNAWTQYGFEYPASEASASEVPGEIEEEMEQDAEKEGGSGAQSDQERLADDEEHAEKPEGDVEQPVEDEAPDPVDLFLDQYADKVIDVIDYNAAMNLHVHDIDELVLKGKESRPREQVVFEEFKSFIDLGLIAGKVVSDLSWHPTLSGVAVVCYTEVPKCDLVQGPSVIRNAKSSLDRNESVVLVWSFNDSMAPRLRLEHDRPVSTVSFCPFRSDVLVAGCETGHIAVWDFNGKLTKCSVDNCCAKEPEVGLPKDCTVVGTSSRQTVPAISLSAVSNDLQSHHGAVRNIQWIPPYHRVETDGRLTSLSDNKTVQFLTASEDGCVAVWDLLWEPRATTSSSLTERGGFKPPKILCEEFSTGTSEFKKIDGLLKPIYSVYMQVPKEVRNLPVISLFIQPPLTTYEEVHSVHRPCSGIFESEDDEESYFSTRTFEPTFSRAENECRKQFWAGSPEGDFLSCAWEGHEFTEVASSENCRYLEWSRVHDGPITWISQSPHLSEALLTVGGRVFAVWNRDFLQSPLLLRKSREGYTACCWTSRPGVFLVARNSGDVETWDLCSNTRECLAVQCISGKRITGLYPHVIPLEPNFVGVCDHNGALRIFKEPSFFSEDKSTRIEWLAEFVAREVTRKREFTAWESNFLKTDPHRLQRKASRAADEAKRRHEEARAKFQKEQEELARLEEERRARLVPKSKAEKWRESDLERMRSILLAKKGFDPRELEATRKPLVQQEEERSRKLKMAEEEVKQGETYYRDAVSLNLPKLPGKKSPDDFEPLVSLPEEISIEEKKTQGRLRYEMIRAQAEKKIRENLEPREFDPRIMTSDARRRRRELDLEYLKRSKKEERLRKIKTDAIG</sequence>
<keyword evidence="2" id="KW-0963">Cytoplasm</keyword>
<evidence type="ECO:0000256" key="4">
    <source>
        <dbReference type="ARBA" id="ARBA00022737"/>
    </source>
</evidence>
<comment type="subcellular location">
    <subcellularLocation>
        <location evidence="1">Cytoplasm</location>
    </subcellularLocation>
</comment>
<evidence type="ECO:0000256" key="1">
    <source>
        <dbReference type="ARBA" id="ARBA00004496"/>
    </source>
</evidence>
<feature type="region of interest" description="Disordered" evidence="6">
    <location>
        <begin position="252"/>
        <end position="307"/>
    </location>
</feature>
<dbReference type="PANTHER" id="PTHR12442">
    <property type="entry name" value="DYNEIN INTERMEDIATE CHAIN"/>
    <property type="match status" value="1"/>
</dbReference>
<dbReference type="InterPro" id="IPR015943">
    <property type="entry name" value="WD40/YVTN_repeat-like_dom_sf"/>
</dbReference>
<feature type="compositionally biased region" description="Basic and acidic residues" evidence="6">
    <location>
        <begin position="282"/>
        <end position="298"/>
    </location>
</feature>
<dbReference type="RefSeq" id="XP_046587893.1">
    <property type="nucleotide sequence ID" value="XM_046731937.1"/>
</dbReference>
<dbReference type="Gene3D" id="2.130.10.10">
    <property type="entry name" value="YVTN repeat-like/Quinoprotein amine dehydrogenase"/>
    <property type="match status" value="1"/>
</dbReference>
<organism evidence="7 8">
    <name type="scientific">Neodiprion lecontei</name>
    <name type="common">Redheaded pine sawfly</name>
    <dbReference type="NCBI Taxonomy" id="441921"/>
    <lineage>
        <taxon>Eukaryota</taxon>
        <taxon>Metazoa</taxon>
        <taxon>Ecdysozoa</taxon>
        <taxon>Arthropoda</taxon>
        <taxon>Hexapoda</taxon>
        <taxon>Insecta</taxon>
        <taxon>Pterygota</taxon>
        <taxon>Neoptera</taxon>
        <taxon>Endopterygota</taxon>
        <taxon>Hymenoptera</taxon>
        <taxon>Tenthredinoidea</taxon>
        <taxon>Diprionidae</taxon>
        <taxon>Diprioninae</taxon>
        <taxon>Neodiprion</taxon>
    </lineage>
</organism>
<dbReference type="SMART" id="SM00320">
    <property type="entry name" value="WD40"/>
    <property type="match status" value="3"/>
</dbReference>
<keyword evidence="5" id="KW-0175">Coiled coil</keyword>
<evidence type="ECO:0000256" key="3">
    <source>
        <dbReference type="ARBA" id="ARBA00022574"/>
    </source>
</evidence>
<accession>A0ABM3FIP7</accession>
<dbReference type="InterPro" id="IPR050687">
    <property type="entry name" value="Dynein_IC"/>
</dbReference>
<evidence type="ECO:0000256" key="6">
    <source>
        <dbReference type="SAM" id="MobiDB-lite"/>
    </source>
</evidence>
<evidence type="ECO:0000256" key="5">
    <source>
        <dbReference type="SAM" id="Coils"/>
    </source>
</evidence>
<reference evidence="8" key="1">
    <citation type="submission" date="2025-08" db="UniProtKB">
        <authorList>
            <consortium name="RefSeq"/>
        </authorList>
    </citation>
    <scope>IDENTIFICATION</scope>
    <source>
        <tissue evidence="8">Thorax and Abdomen</tissue>
    </source>
</reference>
<evidence type="ECO:0000256" key="2">
    <source>
        <dbReference type="ARBA" id="ARBA00022490"/>
    </source>
</evidence>
<keyword evidence="4" id="KW-0677">Repeat</keyword>
<dbReference type="PANTHER" id="PTHR12442:SF5">
    <property type="entry name" value="DYNEIN AXONEMAL INTERMEDIATE CHAIN 3"/>
    <property type="match status" value="1"/>
</dbReference>
<feature type="coiled-coil region" evidence="5">
    <location>
        <begin position="885"/>
        <end position="919"/>
    </location>
</feature>
<keyword evidence="3" id="KW-0853">WD repeat</keyword>
<dbReference type="Proteomes" id="UP000829291">
    <property type="component" value="Chromosome 2"/>
</dbReference>
<gene>
    <name evidence="8" type="primary">LOC124293033</name>
</gene>
<dbReference type="InterPro" id="IPR001680">
    <property type="entry name" value="WD40_rpt"/>
</dbReference>
<evidence type="ECO:0000313" key="8">
    <source>
        <dbReference type="RefSeq" id="XP_046587893.1"/>
    </source>
</evidence>
<keyword evidence="7" id="KW-1185">Reference proteome</keyword>
<name>A0ABM3FIP7_NEOLC</name>
<protein>
    <submittedName>
        <fullName evidence="8">Dynein axonemal intermediate chain 3-like</fullName>
    </submittedName>
</protein>
<dbReference type="SUPFAM" id="SSF50978">
    <property type="entry name" value="WD40 repeat-like"/>
    <property type="match status" value="1"/>
</dbReference>
<evidence type="ECO:0000313" key="7">
    <source>
        <dbReference type="Proteomes" id="UP000829291"/>
    </source>
</evidence>
<proteinExistence type="predicted"/>
<dbReference type="InterPro" id="IPR036322">
    <property type="entry name" value="WD40_repeat_dom_sf"/>
</dbReference>
<dbReference type="GeneID" id="124293033"/>